<dbReference type="GO" id="GO:0004984">
    <property type="term" value="F:olfactory receptor activity"/>
    <property type="evidence" value="ECO:0007669"/>
    <property type="project" value="InterPro"/>
</dbReference>
<dbReference type="EMBL" id="MT646154">
    <property type="protein sequence ID" value="QZA75632.1"/>
    <property type="molecule type" value="mRNA"/>
</dbReference>
<comment type="similarity">
    <text evidence="10">Belongs to the insect chemoreceptor superfamily. Heteromeric odorant receptor channel (TC 1.A.69) family.</text>
</comment>
<dbReference type="GO" id="GO:0007165">
    <property type="term" value="P:signal transduction"/>
    <property type="evidence" value="ECO:0007669"/>
    <property type="project" value="UniProtKB-KW"/>
</dbReference>
<gene>
    <name evidence="11" type="ORF">PLXY2_LOCUS10635</name>
</gene>
<feature type="transmembrane region" description="Helical" evidence="10">
    <location>
        <begin position="35"/>
        <end position="57"/>
    </location>
</feature>
<dbReference type="GO" id="GO:0005549">
    <property type="term" value="F:odorant binding"/>
    <property type="evidence" value="ECO:0007669"/>
    <property type="project" value="InterPro"/>
</dbReference>
<accession>A0A8G1GM41</accession>
<evidence type="ECO:0000256" key="1">
    <source>
        <dbReference type="ARBA" id="ARBA00004651"/>
    </source>
</evidence>
<keyword evidence="5 10" id="KW-0552">Olfaction</keyword>
<evidence type="ECO:0000256" key="10">
    <source>
        <dbReference type="RuleBase" id="RU351113"/>
    </source>
</evidence>
<evidence type="ECO:0000256" key="5">
    <source>
        <dbReference type="ARBA" id="ARBA00022725"/>
    </source>
</evidence>
<sequence length="393" mass="45951">MPPETISSAFYSNVRGWKIFALWIREVNNKYYKCYAALSLVFLYFLYDGLLTLNLIYSPKNLNTFIPELVFLLTSFVLVFKINMVMFKSKLILRAFSIMDSDIFSGETLEQKRITKRYVELYKKYYRAYFVLGYMSYTFFTIVPFLKHVFFGQELILAICNYYFLSDKERDANIYLYWCYQSLGNFAHMNYGVNIDTFIPGLIMIGIGQFKALNVRLSNIKTYSKKNLVDIEQEKKLEEELIKCLKHYDLLREYCSLIEEIFDTAMFVQFGVGAAINCVTLVAMLQLPSNEMFFLILYGVIMAIEIFTPGYLGTQLEHESERTTSAVYECDWMDRSPRFKRNMMLLVERANTSVELTALTMFPLSLETFVSIMKGAYSCFTLVRAMNGREDTK</sequence>
<comment type="subcellular location">
    <subcellularLocation>
        <location evidence="1 10">Cell membrane</location>
        <topology evidence="1 10">Multi-pass membrane protein</topology>
    </subcellularLocation>
</comment>
<dbReference type="Proteomes" id="UP000653454">
    <property type="component" value="Unassembled WGS sequence"/>
</dbReference>
<keyword evidence="2" id="KW-1003">Cell membrane</keyword>
<protein>
    <recommendedName>
        <fullName evidence="10">Odorant receptor</fullName>
    </recommendedName>
</protein>
<dbReference type="PANTHER" id="PTHR21137:SF35">
    <property type="entry name" value="ODORANT RECEPTOR 19A-RELATED"/>
    <property type="match status" value="1"/>
</dbReference>
<dbReference type="PANTHER" id="PTHR21137">
    <property type="entry name" value="ODORANT RECEPTOR"/>
    <property type="match status" value="1"/>
</dbReference>
<reference evidence="12" key="1">
    <citation type="submission" date="2020-06" db="EMBL/GenBank/DDBJ databases">
        <authorList>
            <person name="Liu X.-L."/>
        </authorList>
    </citation>
    <scope>NUCLEOTIDE SEQUENCE</scope>
</reference>
<evidence type="ECO:0000256" key="6">
    <source>
        <dbReference type="ARBA" id="ARBA00022989"/>
    </source>
</evidence>
<keyword evidence="3 10" id="KW-0716">Sensory transduction</keyword>
<evidence type="ECO:0000256" key="8">
    <source>
        <dbReference type="ARBA" id="ARBA00023170"/>
    </source>
</evidence>
<keyword evidence="9 10" id="KW-0807">Transducer</keyword>
<keyword evidence="4 10" id="KW-0812">Transmembrane</keyword>
<evidence type="ECO:0000313" key="13">
    <source>
        <dbReference type="Proteomes" id="UP000653454"/>
    </source>
</evidence>
<comment type="caution">
    <text evidence="10">Lacks conserved residue(s) required for the propagation of feature annotation.</text>
</comment>
<reference evidence="11" key="2">
    <citation type="submission" date="2020-11" db="EMBL/GenBank/DDBJ databases">
        <authorList>
            <person name="Whiteford S."/>
        </authorList>
    </citation>
    <scope>NUCLEOTIDE SEQUENCE</scope>
</reference>
<feature type="transmembrane region" description="Helical" evidence="10">
    <location>
        <begin position="125"/>
        <end position="143"/>
    </location>
</feature>
<evidence type="ECO:0000313" key="12">
    <source>
        <dbReference type="EMBL" id="QZA75632.1"/>
    </source>
</evidence>
<dbReference type="EMBL" id="CAJHNJ030000048">
    <property type="protein sequence ID" value="CAG9132303.1"/>
    <property type="molecule type" value="Genomic_DNA"/>
</dbReference>
<evidence type="ECO:0000256" key="7">
    <source>
        <dbReference type="ARBA" id="ARBA00023136"/>
    </source>
</evidence>
<proteinExistence type="evidence at transcript level"/>
<evidence type="ECO:0000256" key="4">
    <source>
        <dbReference type="ARBA" id="ARBA00022692"/>
    </source>
</evidence>
<keyword evidence="7 10" id="KW-0472">Membrane</keyword>
<keyword evidence="6 10" id="KW-1133">Transmembrane helix</keyword>
<name>A0A8G1GM41_PLUXY</name>
<dbReference type="AlphaFoldDB" id="A0A8G1GM41"/>
<organism evidence="12">
    <name type="scientific">Plutella xylostella</name>
    <name type="common">Diamondback moth</name>
    <name type="synonym">Plutella maculipennis</name>
    <dbReference type="NCBI Taxonomy" id="51655"/>
    <lineage>
        <taxon>Eukaryota</taxon>
        <taxon>Metazoa</taxon>
        <taxon>Ecdysozoa</taxon>
        <taxon>Arthropoda</taxon>
        <taxon>Hexapoda</taxon>
        <taxon>Insecta</taxon>
        <taxon>Pterygota</taxon>
        <taxon>Neoptera</taxon>
        <taxon>Endopterygota</taxon>
        <taxon>Lepidoptera</taxon>
        <taxon>Glossata</taxon>
        <taxon>Ditrysia</taxon>
        <taxon>Yponomeutoidea</taxon>
        <taxon>Plutellidae</taxon>
        <taxon>Plutella</taxon>
    </lineage>
</organism>
<dbReference type="Pfam" id="PF02949">
    <property type="entry name" value="7tm_6"/>
    <property type="match status" value="1"/>
</dbReference>
<keyword evidence="8 10" id="KW-0675">Receptor</keyword>
<feature type="transmembrane region" description="Helical" evidence="10">
    <location>
        <begin position="69"/>
        <end position="87"/>
    </location>
</feature>
<evidence type="ECO:0000256" key="2">
    <source>
        <dbReference type="ARBA" id="ARBA00022475"/>
    </source>
</evidence>
<feature type="transmembrane region" description="Helical" evidence="10">
    <location>
        <begin position="293"/>
        <end position="312"/>
    </location>
</feature>
<feature type="transmembrane region" description="Helical" evidence="10">
    <location>
        <begin position="266"/>
        <end position="287"/>
    </location>
</feature>
<evidence type="ECO:0000256" key="3">
    <source>
        <dbReference type="ARBA" id="ARBA00022606"/>
    </source>
</evidence>
<dbReference type="InterPro" id="IPR004117">
    <property type="entry name" value="7tm6_olfct_rcpt"/>
</dbReference>
<keyword evidence="13" id="KW-1185">Reference proteome</keyword>
<dbReference type="GO" id="GO:0005886">
    <property type="term" value="C:plasma membrane"/>
    <property type="evidence" value="ECO:0007669"/>
    <property type="project" value="UniProtKB-SubCell"/>
</dbReference>
<evidence type="ECO:0000313" key="11">
    <source>
        <dbReference type="EMBL" id="CAG9132303.1"/>
    </source>
</evidence>
<evidence type="ECO:0000256" key="9">
    <source>
        <dbReference type="ARBA" id="ARBA00023224"/>
    </source>
</evidence>